<proteinExistence type="predicted"/>
<feature type="region of interest" description="Disordered" evidence="1">
    <location>
        <begin position="369"/>
        <end position="489"/>
    </location>
</feature>
<evidence type="ECO:0000313" key="2">
    <source>
        <dbReference type="EMBL" id="PIL27951.1"/>
    </source>
</evidence>
<sequence>MTCPEAWSVRLLVIWPYHNSKLPSPSTYGTPSTLSTVASSPSSTSFPVSNTPLVVRLADGTLHHLVPTDTLTDLSPSSTPPIPIPPPHLRYCSPAPSSDSDFDSPRPASTTAVDSDSDYDSDPNDLHATGTIAVSRVINPAHVFFLQTTINTPLFRGTERTAYVARSQYPIVPGHVIFRFPAARATTTTPAYPAYTLYGILALVEPTYFVFHVSLIPYVTNYITTLHITPSTEYHLPHRASHSMDPWEQLIASYVAPHQYPSPTPSPPPVLRAIYTREAREARSAQDNSTVRSKNPQTSDLTHSSLTTVSTAVHNNPALTDTTAEIPSASAHQTPGSTQSRASRQQNKHQDQQLRYLERLLHELVHVSRPLSPSNVPEARTHAPVQNDTESHPRLPHVSPPPSKPQNLQKRPRSPEAADWTTESQPKIPRLQISHQSPTLSTIRNRPVVIDLTRTDSPKPSVTSASTLPLPPTAQDPCPTRTHPPITPS</sequence>
<reference evidence="2 3" key="1">
    <citation type="journal article" date="2015" name="Sci. Rep.">
        <title>Chromosome-level genome map provides insights into diverse defense mechanisms in the medicinal fungus Ganoderma sinense.</title>
        <authorList>
            <person name="Zhu Y."/>
            <person name="Xu J."/>
            <person name="Sun C."/>
            <person name="Zhou S."/>
            <person name="Xu H."/>
            <person name="Nelson D.R."/>
            <person name="Qian J."/>
            <person name="Song J."/>
            <person name="Luo H."/>
            <person name="Xiang L."/>
            <person name="Li Y."/>
            <person name="Xu Z."/>
            <person name="Ji A."/>
            <person name="Wang L."/>
            <person name="Lu S."/>
            <person name="Hayward A."/>
            <person name="Sun W."/>
            <person name="Li X."/>
            <person name="Schwartz D.C."/>
            <person name="Wang Y."/>
            <person name="Chen S."/>
        </authorList>
    </citation>
    <scope>NUCLEOTIDE SEQUENCE [LARGE SCALE GENOMIC DNA]</scope>
    <source>
        <strain evidence="2 3">ZZ0214-1</strain>
    </source>
</reference>
<evidence type="ECO:0000256" key="1">
    <source>
        <dbReference type="SAM" id="MobiDB-lite"/>
    </source>
</evidence>
<accession>A0A2G8S2G7</accession>
<dbReference type="STRING" id="1077348.A0A2G8S2G7"/>
<dbReference type="Proteomes" id="UP000230002">
    <property type="component" value="Unassembled WGS sequence"/>
</dbReference>
<feature type="compositionally biased region" description="Polar residues" evidence="1">
    <location>
        <begin position="285"/>
        <end position="306"/>
    </location>
</feature>
<feature type="region of interest" description="Disordered" evidence="1">
    <location>
        <begin position="25"/>
        <end position="46"/>
    </location>
</feature>
<feature type="compositionally biased region" description="Polar residues" evidence="1">
    <location>
        <begin position="458"/>
        <end position="467"/>
    </location>
</feature>
<protein>
    <submittedName>
        <fullName evidence="2">Uncharacterized protein</fullName>
    </submittedName>
</protein>
<feature type="compositionally biased region" description="Low complexity" evidence="1">
    <location>
        <begin position="68"/>
        <end position="77"/>
    </location>
</feature>
<gene>
    <name evidence="2" type="ORF">GSI_09986</name>
</gene>
<feature type="compositionally biased region" description="Polar residues" evidence="1">
    <location>
        <begin position="324"/>
        <end position="345"/>
    </location>
</feature>
<name>A0A2G8S2G7_9APHY</name>
<feature type="compositionally biased region" description="Pro residues" evidence="1">
    <location>
        <begin position="78"/>
        <end position="88"/>
    </location>
</feature>
<dbReference type="AlphaFoldDB" id="A0A2G8S2G7"/>
<organism evidence="2 3">
    <name type="scientific">Ganoderma sinense ZZ0214-1</name>
    <dbReference type="NCBI Taxonomy" id="1077348"/>
    <lineage>
        <taxon>Eukaryota</taxon>
        <taxon>Fungi</taxon>
        <taxon>Dikarya</taxon>
        <taxon>Basidiomycota</taxon>
        <taxon>Agaricomycotina</taxon>
        <taxon>Agaricomycetes</taxon>
        <taxon>Polyporales</taxon>
        <taxon>Polyporaceae</taxon>
        <taxon>Ganoderma</taxon>
    </lineage>
</organism>
<feature type="compositionally biased region" description="Low complexity" evidence="1">
    <location>
        <begin position="30"/>
        <end position="46"/>
    </location>
</feature>
<evidence type="ECO:0000313" key="3">
    <source>
        <dbReference type="Proteomes" id="UP000230002"/>
    </source>
</evidence>
<feature type="region of interest" description="Disordered" evidence="1">
    <location>
        <begin position="324"/>
        <end position="351"/>
    </location>
</feature>
<dbReference type="EMBL" id="AYKW01000032">
    <property type="protein sequence ID" value="PIL27951.1"/>
    <property type="molecule type" value="Genomic_DNA"/>
</dbReference>
<feature type="compositionally biased region" description="Low complexity" evidence="1">
    <location>
        <begin position="93"/>
        <end position="109"/>
    </location>
</feature>
<feature type="region of interest" description="Disordered" evidence="1">
    <location>
        <begin position="279"/>
        <end position="306"/>
    </location>
</feature>
<feature type="compositionally biased region" description="Polar residues" evidence="1">
    <location>
        <begin position="433"/>
        <end position="444"/>
    </location>
</feature>
<comment type="caution">
    <text evidence="2">The sequence shown here is derived from an EMBL/GenBank/DDBJ whole genome shotgun (WGS) entry which is preliminary data.</text>
</comment>
<keyword evidence="3" id="KW-1185">Reference proteome</keyword>
<feature type="region of interest" description="Disordered" evidence="1">
    <location>
        <begin position="68"/>
        <end position="124"/>
    </location>
</feature>